<organism evidence="1 2">
    <name type="scientific">Vibrio bivalvicida</name>
    <dbReference type="NCBI Taxonomy" id="1276888"/>
    <lineage>
        <taxon>Bacteria</taxon>
        <taxon>Pseudomonadati</taxon>
        <taxon>Pseudomonadota</taxon>
        <taxon>Gammaproteobacteria</taxon>
        <taxon>Vibrionales</taxon>
        <taxon>Vibrionaceae</taxon>
        <taxon>Vibrio</taxon>
        <taxon>Vibrio oreintalis group</taxon>
    </lineage>
</organism>
<dbReference type="RefSeq" id="WP_054963607.1">
    <property type="nucleotide sequence ID" value="NZ_LLEI02000026.1"/>
</dbReference>
<proteinExistence type="predicted"/>
<name>A0A177Y0K5_9VIBR</name>
<dbReference type="Proteomes" id="UP000078406">
    <property type="component" value="Unassembled WGS sequence"/>
</dbReference>
<dbReference type="Gene3D" id="3.40.190.10">
    <property type="entry name" value="Periplasmic binding protein-like II"/>
    <property type="match status" value="2"/>
</dbReference>
<accession>A0A177Y0K5</accession>
<gene>
    <name evidence="1" type="ORF">APB76_09795</name>
</gene>
<evidence type="ECO:0000313" key="2">
    <source>
        <dbReference type="Proteomes" id="UP000078406"/>
    </source>
</evidence>
<comment type="caution">
    <text evidence="1">The sequence shown here is derived from an EMBL/GenBank/DDBJ whole genome shotgun (WGS) entry which is preliminary data.</text>
</comment>
<reference evidence="1 2" key="1">
    <citation type="journal article" date="2016" name="Syst. Appl. Microbiol.">
        <title>Vibrio bivalvicida sp. nov., a novel larval pathogen for bivalve molluscs reared in a hatchery.</title>
        <authorList>
            <person name="Dubert J."/>
            <person name="Romalde J.L."/>
            <person name="Prado S."/>
            <person name="Barja J.L."/>
        </authorList>
    </citation>
    <scope>NUCLEOTIDE SEQUENCE [LARGE SCALE GENOMIC DNA]</scope>
    <source>
        <strain evidence="1 2">605</strain>
    </source>
</reference>
<dbReference type="SUPFAM" id="SSF53850">
    <property type="entry name" value="Periplasmic binding protein-like II"/>
    <property type="match status" value="1"/>
</dbReference>
<dbReference type="AlphaFoldDB" id="A0A177Y0K5"/>
<evidence type="ECO:0000313" key="1">
    <source>
        <dbReference type="EMBL" id="OAJ94360.1"/>
    </source>
</evidence>
<dbReference type="EMBL" id="LLEI02000026">
    <property type="protein sequence ID" value="OAJ94360.1"/>
    <property type="molecule type" value="Genomic_DNA"/>
</dbReference>
<sequence>MLVLTTILSKVAIATTLTLAYSDVESYPFQIGNGTHIAEPPGLALDVLNQASNQLEIEINYLRLPGKRVLDYIATGEVDGGFIFSYNANRARFADYPMQNGTLDSTKRIAKLGYYFYKLKQHSLDWNGSNFDKLEDKLIAAHLGFSITEQLKQNNILVHEAKNTEQLFHMLRSKRIDAIAIQDTMAQQYLKDKPWSDQIEQVFPAITTKDYFLIFGLQFSKDNPELVQTIWQTVGAVREDVIEVQRKHY</sequence>
<protein>
    <submittedName>
        <fullName evidence="1">Uncharacterized protein</fullName>
    </submittedName>
</protein>